<dbReference type="PANTHER" id="PTHR43102:SF2">
    <property type="entry name" value="GAF DOMAIN-CONTAINING PROTEIN"/>
    <property type="match status" value="1"/>
</dbReference>
<dbReference type="SUPFAM" id="SSF55073">
    <property type="entry name" value="Nucleotide cyclase"/>
    <property type="match status" value="1"/>
</dbReference>
<proteinExistence type="predicted"/>
<evidence type="ECO:0000259" key="1">
    <source>
        <dbReference type="PROSITE" id="PS50887"/>
    </source>
</evidence>
<dbReference type="PANTHER" id="PTHR43102">
    <property type="entry name" value="SLR1143 PROTEIN"/>
    <property type="match status" value="1"/>
</dbReference>
<dbReference type="SUPFAM" id="SSF55781">
    <property type="entry name" value="GAF domain-like"/>
    <property type="match status" value="1"/>
</dbReference>
<dbReference type="InterPro" id="IPR029787">
    <property type="entry name" value="Nucleotide_cyclase"/>
</dbReference>
<dbReference type="EMBL" id="BAABFV010000001">
    <property type="protein sequence ID" value="GAA4355030.1"/>
    <property type="molecule type" value="Genomic_DNA"/>
</dbReference>
<dbReference type="Gene3D" id="3.30.450.40">
    <property type="match status" value="1"/>
</dbReference>
<dbReference type="Gene3D" id="3.30.70.270">
    <property type="match status" value="1"/>
</dbReference>
<gene>
    <name evidence="2" type="ORF">GCM10023151_01690</name>
</gene>
<feature type="domain" description="GGDEF" evidence="1">
    <location>
        <begin position="194"/>
        <end position="321"/>
    </location>
</feature>
<dbReference type="PROSITE" id="PS50887">
    <property type="entry name" value="GGDEF"/>
    <property type="match status" value="1"/>
</dbReference>
<keyword evidence="3" id="KW-1185">Reference proteome</keyword>
<comment type="caution">
    <text evidence="2">The sequence shown here is derived from an EMBL/GenBank/DDBJ whole genome shotgun (WGS) entry which is preliminary data.</text>
</comment>
<name>A0ABP8IB64_9GAMM</name>
<dbReference type="InterPro" id="IPR000160">
    <property type="entry name" value="GGDEF_dom"/>
</dbReference>
<dbReference type="Pfam" id="PF01590">
    <property type="entry name" value="GAF"/>
    <property type="match status" value="1"/>
</dbReference>
<dbReference type="Pfam" id="PF00990">
    <property type="entry name" value="GGDEF"/>
    <property type="match status" value="1"/>
</dbReference>
<reference evidence="3" key="1">
    <citation type="journal article" date="2019" name="Int. J. Syst. Evol. Microbiol.">
        <title>The Global Catalogue of Microorganisms (GCM) 10K type strain sequencing project: providing services to taxonomists for standard genome sequencing and annotation.</title>
        <authorList>
            <consortium name="The Broad Institute Genomics Platform"/>
            <consortium name="The Broad Institute Genome Sequencing Center for Infectious Disease"/>
            <person name="Wu L."/>
            <person name="Ma J."/>
        </authorList>
    </citation>
    <scope>NUCLEOTIDE SEQUENCE [LARGE SCALE GENOMIC DNA]</scope>
    <source>
        <strain evidence="3">JCM 17728</strain>
    </source>
</reference>
<dbReference type="InterPro" id="IPR029016">
    <property type="entry name" value="GAF-like_dom_sf"/>
</dbReference>
<evidence type="ECO:0000313" key="3">
    <source>
        <dbReference type="Proteomes" id="UP001501011"/>
    </source>
</evidence>
<dbReference type="InterPro" id="IPR043128">
    <property type="entry name" value="Rev_trsase/Diguanyl_cyclase"/>
</dbReference>
<dbReference type="Proteomes" id="UP001501011">
    <property type="component" value="Unassembled WGS sequence"/>
</dbReference>
<organism evidence="2 3">
    <name type="scientific">Kangiella marina</name>
    <dbReference type="NCBI Taxonomy" id="1079178"/>
    <lineage>
        <taxon>Bacteria</taxon>
        <taxon>Pseudomonadati</taxon>
        <taxon>Pseudomonadota</taxon>
        <taxon>Gammaproteobacteria</taxon>
        <taxon>Kangiellales</taxon>
        <taxon>Kangiellaceae</taxon>
        <taxon>Kangiella</taxon>
    </lineage>
</organism>
<evidence type="ECO:0000313" key="2">
    <source>
        <dbReference type="EMBL" id="GAA4355030.1"/>
    </source>
</evidence>
<protein>
    <submittedName>
        <fullName evidence="2">Sensor domain-containing diguanylate cyclase</fullName>
    </submittedName>
</protein>
<accession>A0ABP8IB64</accession>
<dbReference type="RefSeq" id="WP_345291311.1">
    <property type="nucleotide sequence ID" value="NZ_BAABFV010000001.1"/>
</dbReference>
<sequence>MKKPPMTTNEESRLITLCSLNLLDTKPEERFDRITRLAKRLFGTKTALITLVDRDRQWFKSRFGLSVSETPRDISFCAHVIHDDGTMVIRDTLEDERFVDNPLVTNEPFIRFYAGHPLVHPDGQKIGTLCITDDEPRDFTDEDIASLQDLAALASRELTATTMETIDELTKISNRRGFKSLSQNSLNFCKRNQLDAALCFIDLNDFKLINDNYGHAEGDKALIMFAQTMIDTFRNTDVFARIGGDEFVILMTDTKADEAESIMQRFKSSITEKNDANPKGYRVKFSWGLVSVPHDGTHDINELLNKADALMYQDKRDTRME</sequence>
<dbReference type="SMART" id="SM00267">
    <property type="entry name" value="GGDEF"/>
    <property type="match status" value="1"/>
</dbReference>
<dbReference type="InterPro" id="IPR003018">
    <property type="entry name" value="GAF"/>
</dbReference>
<dbReference type="NCBIfam" id="TIGR00254">
    <property type="entry name" value="GGDEF"/>
    <property type="match status" value="1"/>
</dbReference>
<dbReference type="CDD" id="cd01949">
    <property type="entry name" value="GGDEF"/>
    <property type="match status" value="1"/>
</dbReference>
<dbReference type="SMART" id="SM00065">
    <property type="entry name" value="GAF"/>
    <property type="match status" value="1"/>
</dbReference>